<dbReference type="InterPro" id="IPR011701">
    <property type="entry name" value="MFS"/>
</dbReference>
<dbReference type="GO" id="GO:0046943">
    <property type="term" value="F:carboxylic acid transmembrane transporter activity"/>
    <property type="evidence" value="ECO:0007669"/>
    <property type="project" value="TreeGrafter"/>
</dbReference>
<keyword evidence="2 5" id="KW-0812">Transmembrane</keyword>
<feature type="transmembrane region" description="Helical" evidence="5">
    <location>
        <begin position="421"/>
        <end position="440"/>
    </location>
</feature>
<dbReference type="PANTHER" id="PTHR23508:SF10">
    <property type="entry name" value="CARBOXYLIC ACID TRANSPORTER PROTEIN HOMOLOG"/>
    <property type="match status" value="1"/>
</dbReference>
<evidence type="ECO:0000256" key="4">
    <source>
        <dbReference type="ARBA" id="ARBA00023136"/>
    </source>
</evidence>
<feature type="domain" description="Major facilitator superfamily (MFS) profile" evidence="6">
    <location>
        <begin position="33"/>
        <end position="445"/>
    </location>
</feature>
<dbReference type="PROSITE" id="PS00217">
    <property type="entry name" value="SUGAR_TRANSPORT_2"/>
    <property type="match status" value="1"/>
</dbReference>
<dbReference type="GO" id="GO:0005886">
    <property type="term" value="C:plasma membrane"/>
    <property type="evidence" value="ECO:0007669"/>
    <property type="project" value="TreeGrafter"/>
</dbReference>
<evidence type="ECO:0000313" key="7">
    <source>
        <dbReference type="EMBL" id="SHN83006.1"/>
    </source>
</evidence>
<dbReference type="AlphaFoldDB" id="A0A1M7UJ98"/>
<accession>A0A1M7UJ98</accession>
<dbReference type="InterPro" id="IPR005829">
    <property type="entry name" value="Sugar_transporter_CS"/>
</dbReference>
<reference evidence="8" key="1">
    <citation type="submission" date="2016-11" db="EMBL/GenBank/DDBJ databases">
        <authorList>
            <person name="Varghese N."/>
            <person name="Submissions S."/>
        </authorList>
    </citation>
    <scope>NUCLEOTIDE SEQUENCE [LARGE SCALE GENOMIC DNA]</scope>
    <source>
        <strain evidence="8">GAS401</strain>
    </source>
</reference>
<organism evidence="7 8">
    <name type="scientific">Bradyrhizobium erythrophlei</name>
    <dbReference type="NCBI Taxonomy" id="1437360"/>
    <lineage>
        <taxon>Bacteria</taxon>
        <taxon>Pseudomonadati</taxon>
        <taxon>Pseudomonadota</taxon>
        <taxon>Alphaproteobacteria</taxon>
        <taxon>Hyphomicrobiales</taxon>
        <taxon>Nitrobacteraceae</taxon>
        <taxon>Bradyrhizobium</taxon>
    </lineage>
</organism>
<evidence type="ECO:0000313" key="8">
    <source>
        <dbReference type="Proteomes" id="UP000184096"/>
    </source>
</evidence>
<keyword evidence="4 5" id="KW-0472">Membrane</keyword>
<dbReference type="Pfam" id="PF07690">
    <property type="entry name" value="MFS_1"/>
    <property type="match status" value="1"/>
</dbReference>
<feature type="transmembrane region" description="Helical" evidence="5">
    <location>
        <begin position="352"/>
        <end position="370"/>
    </location>
</feature>
<dbReference type="InterPro" id="IPR036259">
    <property type="entry name" value="MFS_trans_sf"/>
</dbReference>
<dbReference type="PANTHER" id="PTHR23508">
    <property type="entry name" value="CARBOXYLIC ACID TRANSPORTER PROTEIN HOMOLOG"/>
    <property type="match status" value="1"/>
</dbReference>
<evidence type="ECO:0000256" key="5">
    <source>
        <dbReference type="SAM" id="Phobius"/>
    </source>
</evidence>
<name>A0A1M7UJ98_9BRAD</name>
<feature type="transmembrane region" description="Helical" evidence="5">
    <location>
        <begin position="391"/>
        <end position="415"/>
    </location>
</feature>
<dbReference type="EMBL" id="LT670849">
    <property type="protein sequence ID" value="SHN83006.1"/>
    <property type="molecule type" value="Genomic_DNA"/>
</dbReference>
<dbReference type="Gene3D" id="1.20.1250.20">
    <property type="entry name" value="MFS general substrate transporter like domains"/>
    <property type="match status" value="1"/>
</dbReference>
<dbReference type="OrthoDB" id="9784658at2"/>
<proteinExistence type="predicted"/>
<keyword evidence="8" id="KW-1185">Reference proteome</keyword>
<dbReference type="InterPro" id="IPR020846">
    <property type="entry name" value="MFS_dom"/>
</dbReference>
<evidence type="ECO:0000256" key="2">
    <source>
        <dbReference type="ARBA" id="ARBA00022692"/>
    </source>
</evidence>
<feature type="transmembrane region" description="Helical" evidence="5">
    <location>
        <begin position="68"/>
        <end position="87"/>
    </location>
</feature>
<feature type="transmembrane region" description="Helical" evidence="5">
    <location>
        <begin position="327"/>
        <end position="346"/>
    </location>
</feature>
<feature type="transmembrane region" description="Helical" evidence="5">
    <location>
        <begin position="264"/>
        <end position="285"/>
    </location>
</feature>
<comment type="subcellular location">
    <subcellularLocation>
        <location evidence="1">Membrane</location>
        <topology evidence="1">Multi-pass membrane protein</topology>
    </subcellularLocation>
</comment>
<dbReference type="Proteomes" id="UP000184096">
    <property type="component" value="Chromosome I"/>
</dbReference>
<protein>
    <submittedName>
        <fullName evidence="7">MFS transporter, AAHS family, 4-hydroxybenzoate transporter</fullName>
    </submittedName>
</protein>
<keyword evidence="3 5" id="KW-1133">Transmembrane helix</keyword>
<feature type="transmembrane region" description="Helical" evidence="5">
    <location>
        <begin position="157"/>
        <end position="180"/>
    </location>
</feature>
<gene>
    <name evidence="7" type="ORF">SAMN05444170_5370</name>
</gene>
<evidence type="ECO:0000256" key="3">
    <source>
        <dbReference type="ARBA" id="ARBA00022989"/>
    </source>
</evidence>
<dbReference type="RefSeq" id="WP_072822471.1">
    <property type="nucleotide sequence ID" value="NZ_LT670849.1"/>
</dbReference>
<evidence type="ECO:0000259" key="6">
    <source>
        <dbReference type="PROSITE" id="PS50850"/>
    </source>
</evidence>
<feature type="transmembrane region" description="Helical" evidence="5">
    <location>
        <begin position="99"/>
        <end position="118"/>
    </location>
</feature>
<dbReference type="SUPFAM" id="SSF103473">
    <property type="entry name" value="MFS general substrate transporter"/>
    <property type="match status" value="1"/>
</dbReference>
<dbReference type="PROSITE" id="PS50850">
    <property type="entry name" value="MFS"/>
    <property type="match status" value="1"/>
</dbReference>
<feature type="transmembrane region" description="Helical" evidence="5">
    <location>
        <begin position="124"/>
        <end position="145"/>
    </location>
</feature>
<dbReference type="CDD" id="cd17365">
    <property type="entry name" value="MFS_PcaK_like"/>
    <property type="match status" value="1"/>
</dbReference>
<sequence>MAENPATTPDARDAIDIASFIDGQPVGRFQIQMLLTCAAVLFIDGFDTQAIGYVAPAVAQDWKLARGALGPVFGAGLFGLMIGALVFGPIADRIGRRRIIILCTAAFGVGTLATIFASDVPGLMTIRFLTGLGLGGAMPNAVALTSEFSPHRRRATMVMTMFCGFVVGAATGGLLAAALIPAFGWRAVFVVGGVMPLLLVLFLAVWLPESVRFLALSGRASDGVAALLARIAPSVRHPTGTRFVVQEIKLPGIPVVHLFGGGRAWASLFLWALFFMSLLDLHLLSNWLPTVLNELGASVSVAAIIGSMLQVGGIVGTFALGKFIDRFSFRALALTYGVAAVAVAAIGFSGHSIALTTIAIFCAGFCVVGGQGGSNALSATLYPTAIRSTGVGWALGIGRVGSIIGPLVGGMMLAAQMSSQSVFVAAAVPALCASLAAYALSRLAREQESTEPATGAVPLTPGSIP</sequence>
<evidence type="ECO:0000256" key="1">
    <source>
        <dbReference type="ARBA" id="ARBA00004141"/>
    </source>
</evidence>
<feature type="transmembrane region" description="Helical" evidence="5">
    <location>
        <begin position="186"/>
        <end position="207"/>
    </location>
</feature>
<feature type="transmembrane region" description="Helical" evidence="5">
    <location>
        <begin position="297"/>
        <end position="320"/>
    </location>
</feature>